<dbReference type="PROSITE" id="PS00108">
    <property type="entry name" value="PROTEIN_KINASE_ST"/>
    <property type="match status" value="1"/>
</dbReference>
<dbReference type="PROSITE" id="PS50011">
    <property type="entry name" value="PROTEIN_KINASE_DOM"/>
    <property type="match status" value="1"/>
</dbReference>
<dbReference type="EMBL" id="CAJOBJ010000753">
    <property type="protein sequence ID" value="CAF3842119.1"/>
    <property type="molecule type" value="Genomic_DNA"/>
</dbReference>
<proteinExistence type="inferred from homology"/>
<dbReference type="FunFam" id="1.10.510.10:FF:000040">
    <property type="entry name" value="Mitogen-activated protein kinase"/>
    <property type="match status" value="1"/>
</dbReference>
<dbReference type="PROSITE" id="PS01351">
    <property type="entry name" value="MAPK"/>
    <property type="match status" value="1"/>
</dbReference>
<keyword evidence="5 8" id="KW-0067">ATP-binding</keyword>
<organism evidence="13 15">
    <name type="scientific">Rotaria magnacalcarata</name>
    <dbReference type="NCBI Taxonomy" id="392030"/>
    <lineage>
        <taxon>Eukaryota</taxon>
        <taxon>Metazoa</taxon>
        <taxon>Spiralia</taxon>
        <taxon>Gnathifera</taxon>
        <taxon>Rotifera</taxon>
        <taxon>Eurotatoria</taxon>
        <taxon>Bdelloidea</taxon>
        <taxon>Philodinida</taxon>
        <taxon>Philodinidae</taxon>
        <taxon>Rotaria</taxon>
    </lineage>
</organism>
<dbReference type="SUPFAM" id="SSF56112">
    <property type="entry name" value="Protein kinase-like (PK-like)"/>
    <property type="match status" value="1"/>
</dbReference>
<accession>A0A815BSD1</accession>
<dbReference type="GO" id="GO:0004707">
    <property type="term" value="F:MAP kinase activity"/>
    <property type="evidence" value="ECO:0007669"/>
    <property type="project" value="UniProtKB-EC"/>
</dbReference>
<feature type="compositionally biased region" description="Basic residues" evidence="11">
    <location>
        <begin position="422"/>
        <end position="451"/>
    </location>
</feature>
<feature type="region of interest" description="Disordered" evidence="11">
    <location>
        <begin position="457"/>
        <end position="476"/>
    </location>
</feature>
<evidence type="ECO:0000256" key="9">
    <source>
        <dbReference type="RuleBase" id="RU000304"/>
    </source>
</evidence>
<evidence type="ECO:0000313" key="15">
    <source>
        <dbReference type="Proteomes" id="UP000663834"/>
    </source>
</evidence>
<evidence type="ECO:0000313" key="13">
    <source>
        <dbReference type="EMBL" id="CAF1273478.1"/>
    </source>
</evidence>
<protein>
    <recommendedName>
        <fullName evidence="10">Mitogen-activated protein kinase</fullName>
        <ecNumber evidence="10">2.7.11.24</ecNumber>
    </recommendedName>
</protein>
<dbReference type="EMBL" id="CAJNOW010000357">
    <property type="protein sequence ID" value="CAF1273478.1"/>
    <property type="molecule type" value="Genomic_DNA"/>
</dbReference>
<evidence type="ECO:0000259" key="12">
    <source>
        <dbReference type="PROSITE" id="PS50011"/>
    </source>
</evidence>
<dbReference type="OrthoDB" id="192887at2759"/>
<dbReference type="Proteomes" id="UP000681720">
    <property type="component" value="Unassembled WGS sequence"/>
</dbReference>
<feature type="domain" description="Protein kinase" evidence="12">
    <location>
        <begin position="21"/>
        <end position="305"/>
    </location>
</feature>
<keyword evidence="10" id="KW-0460">Magnesium</keyword>
<reference evidence="13" key="1">
    <citation type="submission" date="2021-02" db="EMBL/GenBank/DDBJ databases">
        <authorList>
            <person name="Nowell W R."/>
        </authorList>
    </citation>
    <scope>NUCLEOTIDE SEQUENCE</scope>
</reference>
<sequence>MNEKLDQQYFDVKFDFHESKYEPIKNIGNGAYGVVCLANHRKTGASVAIKKIADVFDHFLIGMRTYREIKILRHLVNHENIITIRDVFLDSNNQKHVYIVFDYMDTDLKRVLESNQTLTNDHIKYFSYQILNGLAFIHQSGIIHRDLKPSNILLNQSCNLKIADFGMARQYRDHDQTQYVVTRWYRAPEVILGYTEYSQAIDLWSMGCILAEMFGRKPIFSGTNTIAQIQLIFIILGTPSKAYLTSLHSDCFRRLILSVGNRQPANFKALYPSATDDGIDLLRQLLVIDPEQRIRATAALKHNFVNEFLIKLDDNDDCMIDNDVEKFDFGFESEKWTLNQLQNAVREEIDHFSFRSIKQNDDETSTAGQDQLILHNQPIENHHRVVIVDSKSPSPTTSSSSSTAVVTTATSKLEIDTTRPLEKKRKHRRRKNDLHHHHHHHHHHNHHHSKRSCSMIYNDEQDDSGNTNDEEAVQLS</sequence>
<name>A0A815BSD1_9BILA</name>
<dbReference type="Gene3D" id="1.10.510.10">
    <property type="entry name" value="Transferase(Phosphotransferase) domain 1"/>
    <property type="match status" value="1"/>
</dbReference>
<dbReference type="InterPro" id="IPR003527">
    <property type="entry name" value="MAP_kinase_CS"/>
</dbReference>
<dbReference type="Pfam" id="PF00069">
    <property type="entry name" value="Pkinase"/>
    <property type="match status" value="1"/>
</dbReference>
<evidence type="ECO:0000256" key="4">
    <source>
        <dbReference type="ARBA" id="ARBA00022777"/>
    </source>
</evidence>
<comment type="catalytic activity">
    <reaction evidence="6 10">
        <text>L-threonyl-[protein] + ATP = O-phospho-L-threonyl-[protein] + ADP + H(+)</text>
        <dbReference type="Rhea" id="RHEA:46608"/>
        <dbReference type="Rhea" id="RHEA-COMP:11060"/>
        <dbReference type="Rhea" id="RHEA-COMP:11605"/>
        <dbReference type="ChEBI" id="CHEBI:15378"/>
        <dbReference type="ChEBI" id="CHEBI:30013"/>
        <dbReference type="ChEBI" id="CHEBI:30616"/>
        <dbReference type="ChEBI" id="CHEBI:61977"/>
        <dbReference type="ChEBI" id="CHEBI:456216"/>
        <dbReference type="EC" id="2.7.11.24"/>
    </reaction>
</comment>
<evidence type="ECO:0000256" key="11">
    <source>
        <dbReference type="SAM" id="MobiDB-lite"/>
    </source>
</evidence>
<keyword evidence="3 8" id="KW-0547">Nucleotide-binding</keyword>
<dbReference type="InterPro" id="IPR017441">
    <property type="entry name" value="Protein_kinase_ATP_BS"/>
</dbReference>
<dbReference type="InterPro" id="IPR011009">
    <property type="entry name" value="Kinase-like_dom_sf"/>
</dbReference>
<dbReference type="SMART" id="SM00220">
    <property type="entry name" value="S_TKc"/>
    <property type="match status" value="1"/>
</dbReference>
<feature type="compositionally biased region" description="Low complexity" evidence="11">
    <location>
        <begin position="390"/>
        <end position="412"/>
    </location>
</feature>
<feature type="compositionally biased region" description="Acidic residues" evidence="11">
    <location>
        <begin position="459"/>
        <end position="476"/>
    </location>
</feature>
<evidence type="ECO:0000256" key="10">
    <source>
        <dbReference type="RuleBase" id="RU361165"/>
    </source>
</evidence>
<keyword evidence="2 10" id="KW-0808">Transferase</keyword>
<evidence type="ECO:0000256" key="7">
    <source>
        <dbReference type="ARBA" id="ARBA00048312"/>
    </source>
</evidence>
<evidence type="ECO:0000256" key="8">
    <source>
        <dbReference type="PROSITE-ProRule" id="PRU10141"/>
    </source>
</evidence>
<keyword evidence="4 10" id="KW-0418">Kinase</keyword>
<dbReference type="Proteomes" id="UP000663834">
    <property type="component" value="Unassembled WGS sequence"/>
</dbReference>
<dbReference type="InterPro" id="IPR008271">
    <property type="entry name" value="Ser/Thr_kinase_AS"/>
</dbReference>
<evidence type="ECO:0000256" key="6">
    <source>
        <dbReference type="ARBA" id="ARBA00047592"/>
    </source>
</evidence>
<dbReference type="PROSITE" id="PS00107">
    <property type="entry name" value="PROTEIN_KINASE_ATP"/>
    <property type="match status" value="1"/>
</dbReference>
<comment type="cofactor">
    <cofactor evidence="10">
        <name>Mg(2+)</name>
        <dbReference type="ChEBI" id="CHEBI:18420"/>
    </cofactor>
</comment>
<evidence type="ECO:0000256" key="3">
    <source>
        <dbReference type="ARBA" id="ARBA00022741"/>
    </source>
</evidence>
<comment type="activity regulation">
    <text evidence="10">Activated by threonine and tyrosine phosphorylation.</text>
</comment>
<evidence type="ECO:0000256" key="2">
    <source>
        <dbReference type="ARBA" id="ARBA00022679"/>
    </source>
</evidence>
<feature type="binding site" evidence="8">
    <location>
        <position position="51"/>
    </location>
    <ligand>
        <name>ATP</name>
        <dbReference type="ChEBI" id="CHEBI:30616"/>
    </ligand>
</feature>
<feature type="region of interest" description="Disordered" evidence="11">
    <location>
        <begin position="390"/>
        <end position="452"/>
    </location>
</feature>
<dbReference type="AlphaFoldDB" id="A0A815BSD1"/>
<evidence type="ECO:0000313" key="14">
    <source>
        <dbReference type="EMBL" id="CAF3842119.1"/>
    </source>
</evidence>
<comment type="similarity">
    <text evidence="10">Belongs to the protein kinase superfamily. Ser/Thr protein kinase family. MAP kinase subfamily.</text>
</comment>
<dbReference type="FunFam" id="3.30.200.20:FF:000046">
    <property type="entry name" value="Mitogen-activated protein kinase"/>
    <property type="match status" value="1"/>
</dbReference>
<dbReference type="PANTHER" id="PTHR24055">
    <property type="entry name" value="MITOGEN-ACTIVATED PROTEIN KINASE"/>
    <property type="match status" value="1"/>
</dbReference>
<dbReference type="CDD" id="cd07834">
    <property type="entry name" value="STKc_MAPK"/>
    <property type="match status" value="1"/>
</dbReference>
<dbReference type="Gene3D" id="3.30.200.20">
    <property type="entry name" value="Phosphorylase Kinase, domain 1"/>
    <property type="match status" value="1"/>
</dbReference>
<evidence type="ECO:0000256" key="5">
    <source>
        <dbReference type="ARBA" id="ARBA00022840"/>
    </source>
</evidence>
<evidence type="ECO:0000256" key="1">
    <source>
        <dbReference type="ARBA" id="ARBA00022527"/>
    </source>
</evidence>
<comment type="caution">
    <text evidence="13">The sequence shown here is derived from an EMBL/GenBank/DDBJ whole genome shotgun (WGS) entry which is preliminary data.</text>
</comment>
<dbReference type="InterPro" id="IPR000719">
    <property type="entry name" value="Prot_kinase_dom"/>
</dbReference>
<keyword evidence="1 9" id="KW-0723">Serine/threonine-protein kinase</keyword>
<dbReference type="InterPro" id="IPR050117">
    <property type="entry name" value="MAPK"/>
</dbReference>
<dbReference type="EC" id="2.7.11.24" evidence="10"/>
<comment type="catalytic activity">
    <reaction evidence="7">
        <text>L-seryl-[protein] + ATP = O-phospho-L-seryl-[protein] + ADP + H(+)</text>
        <dbReference type="Rhea" id="RHEA:17989"/>
        <dbReference type="Rhea" id="RHEA-COMP:9863"/>
        <dbReference type="Rhea" id="RHEA-COMP:11604"/>
        <dbReference type="ChEBI" id="CHEBI:15378"/>
        <dbReference type="ChEBI" id="CHEBI:29999"/>
        <dbReference type="ChEBI" id="CHEBI:30616"/>
        <dbReference type="ChEBI" id="CHEBI:83421"/>
        <dbReference type="ChEBI" id="CHEBI:456216"/>
        <dbReference type="EC" id="2.7.11.24"/>
    </reaction>
</comment>
<gene>
    <name evidence="14" type="ORF">GIL414_LOCUS3452</name>
    <name evidence="13" type="ORF">KQP761_LOCUS3410</name>
</gene>
<dbReference type="GO" id="GO:0005524">
    <property type="term" value="F:ATP binding"/>
    <property type="evidence" value="ECO:0007669"/>
    <property type="project" value="UniProtKB-UniRule"/>
</dbReference>